<sequence>MRVSMGRATSKEGLQILNYNPKAAHLKHLQGVYDIGCYVGVEKKEDISCCKSECIPELQGDDNYCTMSHRSASAGHTDVPMQVTQMCLCRSHRIAYTDTETKTEAE</sequence>
<protein>
    <submittedName>
        <fullName evidence="1">Uncharacterized protein</fullName>
    </submittedName>
</protein>
<gene>
    <name evidence="1" type="ORF">ACJMK2_003175</name>
</gene>
<organism evidence="1 2">
    <name type="scientific">Sinanodonta woodiana</name>
    <name type="common">Chinese pond mussel</name>
    <name type="synonym">Anodonta woodiana</name>
    <dbReference type="NCBI Taxonomy" id="1069815"/>
    <lineage>
        <taxon>Eukaryota</taxon>
        <taxon>Metazoa</taxon>
        <taxon>Spiralia</taxon>
        <taxon>Lophotrochozoa</taxon>
        <taxon>Mollusca</taxon>
        <taxon>Bivalvia</taxon>
        <taxon>Autobranchia</taxon>
        <taxon>Heteroconchia</taxon>
        <taxon>Palaeoheterodonta</taxon>
        <taxon>Unionida</taxon>
        <taxon>Unionoidea</taxon>
        <taxon>Unionidae</taxon>
        <taxon>Unioninae</taxon>
        <taxon>Sinanodonta</taxon>
    </lineage>
</organism>
<dbReference type="EMBL" id="JBJQND010000001">
    <property type="protein sequence ID" value="KAL3890904.1"/>
    <property type="molecule type" value="Genomic_DNA"/>
</dbReference>
<name>A0ABD3XXE0_SINWO</name>
<accession>A0ABD3XXE0</accession>
<dbReference type="Proteomes" id="UP001634394">
    <property type="component" value="Unassembled WGS sequence"/>
</dbReference>
<proteinExistence type="predicted"/>
<evidence type="ECO:0000313" key="2">
    <source>
        <dbReference type="Proteomes" id="UP001634394"/>
    </source>
</evidence>
<evidence type="ECO:0000313" key="1">
    <source>
        <dbReference type="EMBL" id="KAL3890904.1"/>
    </source>
</evidence>
<reference evidence="1 2" key="1">
    <citation type="submission" date="2024-11" db="EMBL/GenBank/DDBJ databases">
        <title>Chromosome-level genome assembly of the freshwater bivalve Anodonta woodiana.</title>
        <authorList>
            <person name="Chen X."/>
        </authorList>
    </citation>
    <scope>NUCLEOTIDE SEQUENCE [LARGE SCALE GENOMIC DNA]</scope>
    <source>
        <strain evidence="1">MN2024</strain>
        <tissue evidence="1">Gills</tissue>
    </source>
</reference>
<dbReference type="AlphaFoldDB" id="A0ABD3XXE0"/>
<comment type="caution">
    <text evidence="1">The sequence shown here is derived from an EMBL/GenBank/DDBJ whole genome shotgun (WGS) entry which is preliminary data.</text>
</comment>
<keyword evidence="2" id="KW-1185">Reference proteome</keyword>